<dbReference type="InterPro" id="IPR050883">
    <property type="entry name" value="PNGase"/>
</dbReference>
<dbReference type="FunFam" id="1.20.1050.60:FF:000001">
    <property type="entry name" value="Putative alpha-1,2-mannosidase"/>
    <property type="match status" value="1"/>
</dbReference>
<dbReference type="FunFam" id="3.30.2080.10:FF:000001">
    <property type="entry name" value="Alpha-1,2-mannosidase subfamily"/>
    <property type="match status" value="1"/>
</dbReference>
<dbReference type="STRING" id="425514.SAMN05443550_106207"/>
<dbReference type="Pfam" id="PF07971">
    <property type="entry name" value="Glyco_hydro_92"/>
    <property type="match status" value="1"/>
</dbReference>
<dbReference type="Pfam" id="PF17678">
    <property type="entry name" value="Glyco_hydro_92N"/>
    <property type="match status" value="1"/>
</dbReference>
<gene>
    <name evidence="6" type="ORF">SAMN05443550_106207</name>
</gene>
<dbReference type="Gene3D" id="1.20.1050.60">
    <property type="entry name" value="alpha-1,2-mannosidase"/>
    <property type="match status" value="1"/>
</dbReference>
<protein>
    <submittedName>
        <fullName evidence="6">Alpha-1,2-mannosidase, putative</fullName>
    </submittedName>
</protein>
<evidence type="ECO:0000256" key="2">
    <source>
        <dbReference type="ARBA" id="ARBA00011245"/>
    </source>
</evidence>
<evidence type="ECO:0000259" key="5">
    <source>
        <dbReference type="Pfam" id="PF17678"/>
    </source>
</evidence>
<evidence type="ECO:0000259" key="4">
    <source>
        <dbReference type="Pfam" id="PF07971"/>
    </source>
</evidence>
<dbReference type="InterPro" id="IPR005887">
    <property type="entry name" value="GH92_a_mannosidase_put"/>
</dbReference>
<proteinExistence type="predicted"/>
<dbReference type="InterPro" id="IPR012939">
    <property type="entry name" value="Glyco_hydro_92"/>
</dbReference>
<evidence type="ECO:0000256" key="3">
    <source>
        <dbReference type="ARBA" id="ARBA00022837"/>
    </source>
</evidence>
<reference evidence="6 7" key="1">
    <citation type="submission" date="2016-10" db="EMBL/GenBank/DDBJ databases">
        <authorList>
            <person name="de Groot N.N."/>
        </authorList>
    </citation>
    <scope>NUCLEOTIDE SEQUENCE [LARGE SCALE GENOMIC DNA]</scope>
    <source>
        <strain evidence="6 7">DSM 19033</strain>
    </source>
</reference>
<dbReference type="AlphaFoldDB" id="A0A1H4EY68"/>
<comment type="cofactor">
    <cofactor evidence="1">
        <name>Ca(2+)</name>
        <dbReference type="ChEBI" id="CHEBI:29108"/>
    </cofactor>
</comment>
<evidence type="ECO:0000313" key="7">
    <source>
        <dbReference type="Proteomes" id="UP000198850"/>
    </source>
</evidence>
<dbReference type="InterPro" id="IPR008928">
    <property type="entry name" value="6-hairpin_glycosidase_sf"/>
</dbReference>
<name>A0A1H4EY68_9SPHI</name>
<keyword evidence="7" id="KW-1185">Reference proteome</keyword>
<sequence>MISSACFKLPDQFSMRKYLTAAIMLLTSSLYAQQKNVKLTSYVNPFIGTGAVDNNSLAGSNFPGPTTPFGFVQLSPDTEDKPDNPASGYDYNSHTIVGFSHTHLSGTGVADLFDVLLMPATGEIRSVAGDAKKPGSGYRSAYSHQEEHAGPGYYQVKLKDYNINAELTATEHVGLQRYTFPANTNGHVIIDLDHSLDKSRSYWSCKIIGAEIRVVNNNTIEGYRILTGWAKLRKVYFHAEFSQPIVSSVLFSGKRGNKNTAVINGTNIKAALTFNTNSKSELLVKVALSPVSIENARINMKAELSGWDFDGIVKQTSEKWEKELDKIRIEGTPVQKEIFYTGLYHAFTQPNNMADVNGDYQASDLTIKNAADKKHYSTFSLWDTYRAAHPLYTLTQPERTADFVNSMIRQYDTYGYLPIWQLWGDENYCMIGNHAIPVIVDAILKGIKGIDTDKAYEAVKASSTLNHPGSPFSDWEKYQYIPEDVQSQSVSITLEMAYDDWCVAQLANKLGKTDDYQHFMKRSSFYKNLYDVKSGFFRARNKDGQWLSPFNPLKYGGNGGNPYTEGNAWQYFWYVPQNVPDLISIVGGNKAFTEKLDQFFTLKDLPGEVNGNASGFIGQYAHGNEPSHHVAYLYDYAGQPWKTQFYVAKILNELYNNSSSGYSGNEDCGQMSSWYIFSAMGFYPVNPASGIYMLGSPVLKQATLKQGNGKTFTITTKNASAGSVYIQSVKLNGKNYDKTYITQNDLAKGGTLEFILGKKPNYKWGTQKNALPPLESFSGTN</sequence>
<feature type="domain" description="Glycosyl hydrolase family 92 N-terminal" evidence="5">
    <location>
        <begin position="42"/>
        <end position="289"/>
    </location>
</feature>
<dbReference type="Gene3D" id="3.30.2080.10">
    <property type="entry name" value="GH92 mannosidase domain"/>
    <property type="match status" value="1"/>
</dbReference>
<dbReference type="InterPro" id="IPR014718">
    <property type="entry name" value="GH-type_carb-bd"/>
</dbReference>
<dbReference type="InterPro" id="IPR041371">
    <property type="entry name" value="GH92_N"/>
</dbReference>
<dbReference type="EMBL" id="FNRA01000006">
    <property type="protein sequence ID" value="SEA89767.1"/>
    <property type="molecule type" value="Genomic_DNA"/>
</dbReference>
<dbReference type="SUPFAM" id="SSF48208">
    <property type="entry name" value="Six-hairpin glycosidases"/>
    <property type="match status" value="1"/>
</dbReference>
<dbReference type="GO" id="GO:0000224">
    <property type="term" value="F:peptide-N4-(N-acetyl-beta-glucosaminyl)asparagine amidase activity"/>
    <property type="evidence" value="ECO:0007669"/>
    <property type="project" value="TreeGrafter"/>
</dbReference>
<keyword evidence="3" id="KW-0106">Calcium</keyword>
<dbReference type="GO" id="GO:0005829">
    <property type="term" value="C:cytosol"/>
    <property type="evidence" value="ECO:0007669"/>
    <property type="project" value="TreeGrafter"/>
</dbReference>
<dbReference type="GO" id="GO:0005975">
    <property type="term" value="P:carbohydrate metabolic process"/>
    <property type="evidence" value="ECO:0007669"/>
    <property type="project" value="InterPro"/>
</dbReference>
<accession>A0A1H4EY68</accession>
<organism evidence="6 7">
    <name type="scientific">Pedobacter hartonius</name>
    <dbReference type="NCBI Taxonomy" id="425514"/>
    <lineage>
        <taxon>Bacteria</taxon>
        <taxon>Pseudomonadati</taxon>
        <taxon>Bacteroidota</taxon>
        <taxon>Sphingobacteriia</taxon>
        <taxon>Sphingobacteriales</taxon>
        <taxon>Sphingobacteriaceae</taxon>
        <taxon>Pedobacter</taxon>
    </lineage>
</organism>
<dbReference type="PANTHER" id="PTHR12143">
    <property type="entry name" value="PEPTIDE N-GLYCANASE PNGASE -RELATED"/>
    <property type="match status" value="1"/>
</dbReference>
<dbReference type="Proteomes" id="UP000198850">
    <property type="component" value="Unassembled WGS sequence"/>
</dbReference>
<dbReference type="Gene3D" id="2.70.98.10">
    <property type="match status" value="1"/>
</dbReference>
<dbReference type="PANTHER" id="PTHR12143:SF39">
    <property type="entry name" value="SECRETED PROTEIN"/>
    <property type="match status" value="1"/>
</dbReference>
<comment type="subunit">
    <text evidence="2">Monomer.</text>
</comment>
<feature type="domain" description="Glycosyl hydrolase family 92" evidence="4">
    <location>
        <begin position="295"/>
        <end position="757"/>
    </location>
</feature>
<dbReference type="GO" id="GO:0030246">
    <property type="term" value="F:carbohydrate binding"/>
    <property type="evidence" value="ECO:0007669"/>
    <property type="project" value="InterPro"/>
</dbReference>
<evidence type="ECO:0000256" key="1">
    <source>
        <dbReference type="ARBA" id="ARBA00001913"/>
    </source>
</evidence>
<evidence type="ECO:0000313" key="6">
    <source>
        <dbReference type="EMBL" id="SEA89767.1"/>
    </source>
</evidence>
<dbReference type="GO" id="GO:0006516">
    <property type="term" value="P:glycoprotein catabolic process"/>
    <property type="evidence" value="ECO:0007669"/>
    <property type="project" value="TreeGrafter"/>
</dbReference>
<dbReference type="Gene3D" id="1.20.1610.10">
    <property type="entry name" value="alpha-1,2-mannosidases domains"/>
    <property type="match status" value="1"/>
</dbReference>
<dbReference type="NCBIfam" id="TIGR01180">
    <property type="entry name" value="aman2_put"/>
    <property type="match status" value="1"/>
</dbReference>